<organism evidence="2 3">
    <name type="scientific">Hebeloma cylindrosporum</name>
    <dbReference type="NCBI Taxonomy" id="76867"/>
    <lineage>
        <taxon>Eukaryota</taxon>
        <taxon>Fungi</taxon>
        <taxon>Dikarya</taxon>
        <taxon>Basidiomycota</taxon>
        <taxon>Agaricomycotina</taxon>
        <taxon>Agaricomycetes</taxon>
        <taxon>Agaricomycetidae</taxon>
        <taxon>Agaricales</taxon>
        <taxon>Agaricineae</taxon>
        <taxon>Hymenogastraceae</taxon>
        <taxon>Hebeloma</taxon>
    </lineage>
</organism>
<name>A0A0C3CJD6_HEBCY</name>
<proteinExistence type="predicted"/>
<feature type="region of interest" description="Disordered" evidence="1">
    <location>
        <begin position="1"/>
        <end position="32"/>
    </location>
</feature>
<protein>
    <submittedName>
        <fullName evidence="2">Uncharacterized protein</fullName>
    </submittedName>
</protein>
<evidence type="ECO:0000313" key="3">
    <source>
        <dbReference type="Proteomes" id="UP000053424"/>
    </source>
</evidence>
<accession>A0A0C3CJD6</accession>
<sequence length="65" mass="7201">MVSRLQTNSEVGRRTILTSNRDQLRGSEHSLPGRVLEDSPTILISLHAKPTYTATVLPLPLQTFS</sequence>
<dbReference type="Proteomes" id="UP000053424">
    <property type="component" value="Unassembled WGS sequence"/>
</dbReference>
<evidence type="ECO:0000313" key="2">
    <source>
        <dbReference type="EMBL" id="KIM48820.1"/>
    </source>
</evidence>
<gene>
    <name evidence="2" type="ORF">M413DRAFT_437996</name>
</gene>
<dbReference type="HOGENOM" id="CLU_2849911_0_0_1"/>
<evidence type="ECO:0000256" key="1">
    <source>
        <dbReference type="SAM" id="MobiDB-lite"/>
    </source>
</evidence>
<keyword evidence="3" id="KW-1185">Reference proteome</keyword>
<dbReference type="EMBL" id="KN831768">
    <property type="protein sequence ID" value="KIM48820.1"/>
    <property type="molecule type" value="Genomic_DNA"/>
</dbReference>
<reference evidence="2 3" key="1">
    <citation type="submission" date="2014-04" db="EMBL/GenBank/DDBJ databases">
        <authorList>
            <consortium name="DOE Joint Genome Institute"/>
            <person name="Kuo A."/>
            <person name="Gay G."/>
            <person name="Dore J."/>
            <person name="Kohler A."/>
            <person name="Nagy L.G."/>
            <person name="Floudas D."/>
            <person name="Copeland A."/>
            <person name="Barry K.W."/>
            <person name="Cichocki N."/>
            <person name="Veneault-Fourrey C."/>
            <person name="LaButti K."/>
            <person name="Lindquist E.A."/>
            <person name="Lipzen A."/>
            <person name="Lundell T."/>
            <person name="Morin E."/>
            <person name="Murat C."/>
            <person name="Sun H."/>
            <person name="Tunlid A."/>
            <person name="Henrissat B."/>
            <person name="Grigoriev I.V."/>
            <person name="Hibbett D.S."/>
            <person name="Martin F."/>
            <person name="Nordberg H.P."/>
            <person name="Cantor M.N."/>
            <person name="Hua S.X."/>
        </authorList>
    </citation>
    <scope>NUCLEOTIDE SEQUENCE [LARGE SCALE GENOMIC DNA]</scope>
    <source>
        <strain evidence="3">h7</strain>
    </source>
</reference>
<dbReference type="AlphaFoldDB" id="A0A0C3CJD6"/>
<reference evidence="3" key="2">
    <citation type="submission" date="2015-01" db="EMBL/GenBank/DDBJ databases">
        <title>Evolutionary Origins and Diversification of the Mycorrhizal Mutualists.</title>
        <authorList>
            <consortium name="DOE Joint Genome Institute"/>
            <consortium name="Mycorrhizal Genomics Consortium"/>
            <person name="Kohler A."/>
            <person name="Kuo A."/>
            <person name="Nagy L.G."/>
            <person name="Floudas D."/>
            <person name="Copeland A."/>
            <person name="Barry K.W."/>
            <person name="Cichocki N."/>
            <person name="Veneault-Fourrey C."/>
            <person name="LaButti K."/>
            <person name="Lindquist E.A."/>
            <person name="Lipzen A."/>
            <person name="Lundell T."/>
            <person name="Morin E."/>
            <person name="Murat C."/>
            <person name="Riley R."/>
            <person name="Ohm R."/>
            <person name="Sun H."/>
            <person name="Tunlid A."/>
            <person name="Henrissat B."/>
            <person name="Grigoriev I.V."/>
            <person name="Hibbett D.S."/>
            <person name="Martin F."/>
        </authorList>
    </citation>
    <scope>NUCLEOTIDE SEQUENCE [LARGE SCALE GENOMIC DNA]</scope>
    <source>
        <strain evidence="3">h7</strain>
    </source>
</reference>
<feature type="compositionally biased region" description="Polar residues" evidence="1">
    <location>
        <begin position="1"/>
        <end position="21"/>
    </location>
</feature>